<dbReference type="SUPFAM" id="SSF53756">
    <property type="entry name" value="UDP-Glycosyltransferase/glycogen phosphorylase"/>
    <property type="match status" value="1"/>
</dbReference>
<dbReference type="InterPro" id="IPR028098">
    <property type="entry name" value="Glyco_trans_4-like_N"/>
</dbReference>
<reference evidence="5" key="1">
    <citation type="submission" date="2017-09" db="EMBL/GenBank/DDBJ databases">
        <title>Depth-based differentiation of microbial function through sediment-hosted aquifers and enrichment of novel symbionts in the deep terrestrial subsurface.</title>
        <authorList>
            <person name="Probst A.J."/>
            <person name="Ladd B."/>
            <person name="Jarett J.K."/>
            <person name="Geller-Mcgrath D.E."/>
            <person name="Sieber C.M.K."/>
            <person name="Emerson J.B."/>
            <person name="Anantharaman K."/>
            <person name="Thomas B.C."/>
            <person name="Malmstrom R."/>
            <person name="Stieglmeier M."/>
            <person name="Klingl A."/>
            <person name="Woyke T."/>
            <person name="Ryan C.M."/>
            <person name="Banfield J.F."/>
        </authorList>
    </citation>
    <scope>NUCLEOTIDE SEQUENCE [LARGE SCALE GENOMIC DNA]</scope>
</reference>
<name>A0A2H0W9D8_9BACT</name>
<dbReference type="PANTHER" id="PTHR46401">
    <property type="entry name" value="GLYCOSYLTRANSFERASE WBBK-RELATED"/>
    <property type="match status" value="1"/>
</dbReference>
<dbReference type="EMBL" id="PEZT01000016">
    <property type="protein sequence ID" value="PIS09175.1"/>
    <property type="molecule type" value="Genomic_DNA"/>
</dbReference>
<dbReference type="PANTHER" id="PTHR46401:SF2">
    <property type="entry name" value="GLYCOSYLTRANSFERASE WBBK-RELATED"/>
    <property type="match status" value="1"/>
</dbReference>
<sequence>MMIAIDGNEANIENRVGSNEYAFKLLIHLFKEIKDLRLKGNKPDFKCIVYLKDQPLSDLPAKTDWWQYRVLKPKILWTRWRLPLELVLNKKNIDVFFTPGHYSPLICPAPLVMAIMDLAFLRFPDQFRKKDLYKLIKWTKDSVKKAAHIIAISEFSKKEIVNLYNYPSGKITVVYPGTTKLKEEKQESFKSLKSKYKLQGKYFFYLGTLQPRKNLLKLIEAFKKLSLKYSNYQLVVAGKKGWLYDDIFKKVGELNLKDKIVFTDYISKGEKNVLLKNSQSLVLPSLYEGFGIPVLEAMQLGCPVIISNTSSLPEVGGEAALYINNPESVDCIYQALEKMVELNLNEREKLIKLGFEQIKKFSWEKSAQKVLKELKYASRTSS</sequence>
<feature type="domain" description="Glycosyltransferase subfamily 4-like N-terminal" evidence="3">
    <location>
        <begin position="79"/>
        <end position="177"/>
    </location>
</feature>
<comment type="caution">
    <text evidence="4">The sequence shown here is derived from an EMBL/GenBank/DDBJ whole genome shotgun (WGS) entry which is preliminary data.</text>
</comment>
<evidence type="ECO:0000256" key="1">
    <source>
        <dbReference type="ARBA" id="ARBA00022679"/>
    </source>
</evidence>
<protein>
    <submittedName>
        <fullName evidence="4">Glycosyltransferase family 1 protein</fullName>
    </submittedName>
</protein>
<accession>A0A2H0W9D8</accession>
<dbReference type="FunFam" id="3.40.50.2000:FF:000119">
    <property type="entry name" value="Glycosyl transferase group 1"/>
    <property type="match status" value="1"/>
</dbReference>
<dbReference type="Proteomes" id="UP000230093">
    <property type="component" value="Unassembled WGS sequence"/>
</dbReference>
<evidence type="ECO:0000259" key="2">
    <source>
        <dbReference type="Pfam" id="PF00534"/>
    </source>
</evidence>
<evidence type="ECO:0000313" key="5">
    <source>
        <dbReference type="Proteomes" id="UP000230093"/>
    </source>
</evidence>
<gene>
    <name evidence="4" type="ORF">COT75_02860</name>
</gene>
<dbReference type="Gene3D" id="3.40.50.2000">
    <property type="entry name" value="Glycogen Phosphorylase B"/>
    <property type="match status" value="2"/>
</dbReference>
<feature type="domain" description="Glycosyl transferase family 1" evidence="2">
    <location>
        <begin position="197"/>
        <end position="353"/>
    </location>
</feature>
<dbReference type="Pfam" id="PF13439">
    <property type="entry name" value="Glyco_transf_4"/>
    <property type="match status" value="1"/>
</dbReference>
<dbReference type="AlphaFoldDB" id="A0A2H0W9D8"/>
<keyword evidence="1 4" id="KW-0808">Transferase</keyword>
<organism evidence="4 5">
    <name type="scientific">Candidatus Beckwithbacteria bacterium CG10_big_fil_rev_8_21_14_0_10_34_10</name>
    <dbReference type="NCBI Taxonomy" id="1974495"/>
    <lineage>
        <taxon>Bacteria</taxon>
        <taxon>Candidatus Beckwithiibacteriota</taxon>
    </lineage>
</organism>
<dbReference type="Pfam" id="PF00534">
    <property type="entry name" value="Glycos_transf_1"/>
    <property type="match status" value="1"/>
</dbReference>
<proteinExistence type="predicted"/>
<dbReference type="CDD" id="cd03809">
    <property type="entry name" value="GT4_MtfB-like"/>
    <property type="match status" value="1"/>
</dbReference>
<evidence type="ECO:0000259" key="3">
    <source>
        <dbReference type="Pfam" id="PF13439"/>
    </source>
</evidence>
<dbReference type="GO" id="GO:0016757">
    <property type="term" value="F:glycosyltransferase activity"/>
    <property type="evidence" value="ECO:0007669"/>
    <property type="project" value="InterPro"/>
</dbReference>
<evidence type="ECO:0000313" key="4">
    <source>
        <dbReference type="EMBL" id="PIS09175.1"/>
    </source>
</evidence>
<dbReference type="InterPro" id="IPR001296">
    <property type="entry name" value="Glyco_trans_1"/>
</dbReference>